<dbReference type="Proteomes" id="UP000198915">
    <property type="component" value="Unassembled WGS sequence"/>
</dbReference>
<dbReference type="EMBL" id="FORT01000009">
    <property type="protein sequence ID" value="SFK19039.1"/>
    <property type="molecule type" value="Genomic_DNA"/>
</dbReference>
<protein>
    <submittedName>
        <fullName evidence="1">Uncharacterized protein</fullName>
    </submittedName>
</protein>
<organism evidence="1 2">
    <name type="scientific">Brevibacillus centrosporus</name>
    <dbReference type="NCBI Taxonomy" id="54910"/>
    <lineage>
        <taxon>Bacteria</taxon>
        <taxon>Bacillati</taxon>
        <taxon>Bacillota</taxon>
        <taxon>Bacilli</taxon>
        <taxon>Bacillales</taxon>
        <taxon>Paenibacillaceae</taxon>
        <taxon>Brevibacillus</taxon>
    </lineage>
</organism>
<keyword evidence="2" id="KW-1185">Reference proteome</keyword>
<sequence>MEYPAVHQKFIEMGFERIEHAVTSSYRLPILCEKTGRVYPLFVTAVTFEHGQTMINYEEASFEESRSVPLSVRKAAYEKLIELEQRFLESPSASVKQAKNGSMARNMEEIKKLGEEMKDLKTGSEIIDENKIPDPIQ</sequence>
<dbReference type="RefSeq" id="WP_092270402.1">
    <property type="nucleotide sequence ID" value="NZ_FORT01000009.1"/>
</dbReference>
<accession>A0A1I3XI67</accession>
<proteinExistence type="predicted"/>
<evidence type="ECO:0000313" key="2">
    <source>
        <dbReference type="Proteomes" id="UP000198915"/>
    </source>
</evidence>
<evidence type="ECO:0000313" key="1">
    <source>
        <dbReference type="EMBL" id="SFK19039.1"/>
    </source>
</evidence>
<dbReference type="AlphaFoldDB" id="A0A1I3XI67"/>
<name>A0A1I3XI67_9BACL</name>
<gene>
    <name evidence="1" type="ORF">SAMN05518846_109244</name>
</gene>
<reference evidence="2" key="1">
    <citation type="submission" date="2016-10" db="EMBL/GenBank/DDBJ databases">
        <authorList>
            <person name="Varghese N."/>
            <person name="Submissions S."/>
        </authorList>
    </citation>
    <scope>NUCLEOTIDE SEQUENCE [LARGE SCALE GENOMIC DNA]</scope>
    <source>
        <strain evidence="2">OK042</strain>
    </source>
</reference>